<dbReference type="GO" id="GO:0016740">
    <property type="term" value="F:transferase activity"/>
    <property type="evidence" value="ECO:0007669"/>
    <property type="project" value="UniProtKB-KW"/>
</dbReference>
<dbReference type="PANTHER" id="PTHR43404:SF2">
    <property type="entry name" value="LIPOPOLYSACCHARIDE CHOLINEPHOSPHOTRANSFERASE LICD"/>
    <property type="match status" value="1"/>
</dbReference>
<dbReference type="PANTHER" id="PTHR43404">
    <property type="entry name" value="LIPOPOLYSACCHARIDE CHOLINEPHOSPHOTRANSFERASE LICD"/>
    <property type="match status" value="1"/>
</dbReference>
<keyword evidence="2" id="KW-0808">Transferase</keyword>
<gene>
    <name evidence="2" type="ORF">AB996_1665</name>
</gene>
<name>A0A161TZ87_LACLC</name>
<organism evidence="2 3">
    <name type="scientific">Lactococcus lactis subsp. cremoris</name>
    <name type="common">Streptococcus cremoris</name>
    <dbReference type="NCBI Taxonomy" id="1359"/>
    <lineage>
        <taxon>Bacteria</taxon>
        <taxon>Bacillati</taxon>
        <taxon>Bacillota</taxon>
        <taxon>Bacilli</taxon>
        <taxon>Lactobacillales</taxon>
        <taxon>Streptococcaceae</taxon>
        <taxon>Lactococcus</taxon>
    </lineage>
</organism>
<dbReference type="AlphaFoldDB" id="A0A161TZ87"/>
<reference evidence="2 3" key="1">
    <citation type="submission" date="2015-08" db="EMBL/GenBank/DDBJ databases">
        <title>Draft Genome Sequences of 11 Lactococcus lactis subspecies cremoris strains.</title>
        <authorList>
            <person name="Wels M."/>
            <person name="Backus L."/>
            <person name="Boekhorst J."/>
            <person name="Dijkstra A."/>
            <person name="Beerthuizen M."/>
            <person name="Siezen R."/>
            <person name="Bachmann H."/>
            <person name="Van Hijum S."/>
        </authorList>
    </citation>
    <scope>NUCLEOTIDE SEQUENCE [LARGE SCALE GENOMIC DNA]</scope>
    <source>
        <strain evidence="2 3">KW10</strain>
    </source>
</reference>
<evidence type="ECO:0000313" key="2">
    <source>
        <dbReference type="EMBL" id="KZK05784.1"/>
    </source>
</evidence>
<sequence length="274" mass="32887">MKEILTEEMRQIQLEILRLIDKTCRENNIEYSLGGGSLLGAIRHKGFIPWDDDIDVMLRRDEYERLIDVLRVVDNDSQYKLWHYSNRPTYQPYAKLYDNRTILGKSLDHMWMGIGVHVDIFPMDVLPSDELERINFMKKMQSKAEDLVSTGFPAFVSGSKWQYAFARFFLRAPRFLRYHGKNKEIALEYDNMSQKYCHSKADEIGFLASRYFDKEHFPKVLFDEFEDTVFENLNPRKIKNHSRYLEQIFGDFMQLPPENKRVTHDFYTWYWKED</sequence>
<accession>A0A161TZ87</accession>
<feature type="domain" description="LicD/FKTN/FKRP nucleotidyltransferase" evidence="1">
    <location>
        <begin position="24"/>
        <end position="250"/>
    </location>
</feature>
<dbReference type="PATRIC" id="fig|1359.32.peg.1849"/>
<dbReference type="Pfam" id="PF04991">
    <property type="entry name" value="LicD"/>
    <property type="match status" value="1"/>
</dbReference>
<dbReference type="RefSeq" id="WP_063282062.1">
    <property type="nucleotide sequence ID" value="NZ_LIYF01000027.1"/>
</dbReference>
<evidence type="ECO:0000313" key="3">
    <source>
        <dbReference type="Proteomes" id="UP000076519"/>
    </source>
</evidence>
<protein>
    <submittedName>
        <fullName evidence="2">Lipopolysaccharide cholinephosphotransferase LicD1</fullName>
    </submittedName>
</protein>
<dbReference type="InterPro" id="IPR007074">
    <property type="entry name" value="LicD/FKTN/FKRP_NTP_transf"/>
</dbReference>
<dbReference type="InterPro" id="IPR052942">
    <property type="entry name" value="LPS_cholinephosphotransferase"/>
</dbReference>
<dbReference type="Proteomes" id="UP000076519">
    <property type="component" value="Unassembled WGS sequence"/>
</dbReference>
<dbReference type="EMBL" id="LIYF01000027">
    <property type="protein sequence ID" value="KZK05784.1"/>
    <property type="molecule type" value="Genomic_DNA"/>
</dbReference>
<dbReference type="GO" id="GO:0009100">
    <property type="term" value="P:glycoprotein metabolic process"/>
    <property type="evidence" value="ECO:0007669"/>
    <property type="project" value="UniProtKB-ARBA"/>
</dbReference>
<comment type="caution">
    <text evidence="2">The sequence shown here is derived from an EMBL/GenBank/DDBJ whole genome shotgun (WGS) entry which is preliminary data.</text>
</comment>
<evidence type="ECO:0000259" key="1">
    <source>
        <dbReference type="Pfam" id="PF04991"/>
    </source>
</evidence>
<proteinExistence type="predicted"/>